<dbReference type="InterPro" id="IPR035973">
    <property type="entry name" value="Cyt_c_oxidase_su3-like_sf"/>
</dbReference>
<keyword evidence="5" id="KW-0813">Transport</keyword>
<keyword evidence="9 19" id="KW-1133">Transmembrane helix</keyword>
<dbReference type="SUPFAM" id="SSF81452">
    <property type="entry name" value="Cytochrome c oxidase subunit III-like"/>
    <property type="match status" value="1"/>
</dbReference>
<dbReference type="GO" id="GO:0004129">
    <property type="term" value="F:cytochrome-c oxidase activity"/>
    <property type="evidence" value="ECO:0007669"/>
    <property type="project" value="InterPro"/>
</dbReference>
<evidence type="ECO:0000256" key="12">
    <source>
        <dbReference type="ARBA" id="ARBA00025694"/>
    </source>
</evidence>
<evidence type="ECO:0000256" key="1">
    <source>
        <dbReference type="ARBA" id="ARBA00004651"/>
    </source>
</evidence>
<feature type="region of interest" description="Disordered" evidence="18">
    <location>
        <begin position="1"/>
        <end position="25"/>
    </location>
</feature>
<keyword evidence="10" id="KW-0560">Oxidoreductase</keyword>
<keyword evidence="11 19" id="KW-0472">Membrane</keyword>
<evidence type="ECO:0000256" key="15">
    <source>
        <dbReference type="ARBA" id="ARBA00032189"/>
    </source>
</evidence>
<evidence type="ECO:0000259" key="20">
    <source>
        <dbReference type="PROSITE" id="PS50253"/>
    </source>
</evidence>
<dbReference type="Proteomes" id="UP000050864">
    <property type="component" value="Unassembled WGS sequence"/>
</dbReference>
<dbReference type="NCBIfam" id="TIGR02842">
    <property type="entry name" value="CyoC"/>
    <property type="match status" value="1"/>
</dbReference>
<dbReference type="RefSeq" id="WP_057634503.1">
    <property type="nucleotide sequence ID" value="NZ_LDJI01000022.1"/>
</dbReference>
<dbReference type="InterPro" id="IPR000298">
    <property type="entry name" value="Cyt_c_oxidase-like_su3"/>
</dbReference>
<organism evidence="21 22">
    <name type="scientific">Stenotrophomonas humi</name>
    <dbReference type="NCBI Taxonomy" id="405444"/>
    <lineage>
        <taxon>Bacteria</taxon>
        <taxon>Pseudomonadati</taxon>
        <taxon>Pseudomonadota</taxon>
        <taxon>Gammaproteobacteria</taxon>
        <taxon>Lysobacterales</taxon>
        <taxon>Lysobacteraceae</taxon>
        <taxon>Stenotrophomonas</taxon>
    </lineage>
</organism>
<dbReference type="GO" id="GO:0019646">
    <property type="term" value="P:aerobic electron transport chain"/>
    <property type="evidence" value="ECO:0007669"/>
    <property type="project" value="InterPro"/>
</dbReference>
<dbReference type="PROSITE" id="PS50253">
    <property type="entry name" value="COX3"/>
    <property type="match status" value="1"/>
</dbReference>
<feature type="transmembrane region" description="Helical" evidence="19">
    <location>
        <begin position="78"/>
        <end position="98"/>
    </location>
</feature>
<protein>
    <recommendedName>
        <fullName evidence="4">Cytochrome bo(3) ubiquinol oxidase subunit 3</fullName>
    </recommendedName>
    <alternativeName>
        <fullName evidence="15">Cytochrome o ubiquinol oxidase subunit 3</fullName>
    </alternativeName>
    <alternativeName>
        <fullName evidence="13">Oxidase bo(3) subunit 3</fullName>
    </alternativeName>
    <alternativeName>
        <fullName evidence="16">Ubiquinol oxidase polypeptide III</fullName>
    </alternativeName>
    <alternativeName>
        <fullName evidence="14">Ubiquinol oxidase subunit 3</fullName>
    </alternativeName>
</protein>
<dbReference type="InterPro" id="IPR024791">
    <property type="entry name" value="Cyt_c/ubiquinol_Oxase_su3"/>
</dbReference>
<feature type="transmembrane region" description="Helical" evidence="19">
    <location>
        <begin position="190"/>
        <end position="210"/>
    </location>
</feature>
<keyword evidence="6" id="KW-1003">Cell membrane</keyword>
<keyword evidence="22" id="KW-1185">Reference proteome</keyword>
<evidence type="ECO:0000256" key="16">
    <source>
        <dbReference type="ARBA" id="ARBA00032717"/>
    </source>
</evidence>
<dbReference type="PANTHER" id="PTHR11403">
    <property type="entry name" value="CYTOCHROME C OXIDASE SUBUNIT III"/>
    <property type="match status" value="1"/>
</dbReference>
<dbReference type="Pfam" id="PF00510">
    <property type="entry name" value="COX3"/>
    <property type="match status" value="1"/>
</dbReference>
<evidence type="ECO:0000256" key="9">
    <source>
        <dbReference type="ARBA" id="ARBA00022989"/>
    </source>
</evidence>
<dbReference type="PANTHER" id="PTHR11403:SF2">
    <property type="entry name" value="CYTOCHROME BO(3) UBIQUINOL OXIDASE SUBUNIT 3"/>
    <property type="match status" value="1"/>
</dbReference>
<comment type="similarity">
    <text evidence="2 17">Belongs to the cytochrome c oxidase subunit 3 family.</text>
</comment>
<evidence type="ECO:0000256" key="19">
    <source>
        <dbReference type="SAM" id="Phobius"/>
    </source>
</evidence>
<dbReference type="STRING" id="405444.ABB26_12195"/>
<evidence type="ECO:0000256" key="6">
    <source>
        <dbReference type="ARBA" id="ARBA00022475"/>
    </source>
</evidence>
<dbReference type="AlphaFoldDB" id="A0A0R0CB30"/>
<evidence type="ECO:0000256" key="10">
    <source>
        <dbReference type="ARBA" id="ARBA00023002"/>
    </source>
</evidence>
<dbReference type="GO" id="GO:0009486">
    <property type="term" value="F:cytochrome bo3 ubiquinol oxidase activity"/>
    <property type="evidence" value="ECO:0007669"/>
    <property type="project" value="InterPro"/>
</dbReference>
<evidence type="ECO:0000256" key="18">
    <source>
        <dbReference type="SAM" id="MobiDB-lite"/>
    </source>
</evidence>
<dbReference type="Gene3D" id="1.20.120.80">
    <property type="entry name" value="Cytochrome c oxidase, subunit III, four-helix bundle"/>
    <property type="match status" value="1"/>
</dbReference>
<name>A0A0R0CB30_9GAMM</name>
<accession>A0A0R0CB30</accession>
<gene>
    <name evidence="21" type="ORF">ABB26_12195</name>
</gene>
<dbReference type="InterPro" id="IPR013833">
    <property type="entry name" value="Cyt_c_oxidase_su3_a-hlx"/>
</dbReference>
<dbReference type="FunFam" id="1.20.120.80:FF:000001">
    <property type="entry name" value="Cytochrome (Ubi)quinol oxidase subunit III"/>
    <property type="match status" value="1"/>
</dbReference>
<dbReference type="PATRIC" id="fig|405444.3.peg.1532"/>
<feature type="domain" description="Heme-copper oxidase subunit III family profile" evidence="20">
    <location>
        <begin position="35"/>
        <end position="211"/>
    </location>
</feature>
<keyword evidence="8" id="KW-0249">Electron transport</keyword>
<evidence type="ECO:0000256" key="13">
    <source>
        <dbReference type="ARBA" id="ARBA00030072"/>
    </source>
</evidence>
<feature type="transmembrane region" description="Helical" evidence="19">
    <location>
        <begin position="105"/>
        <end position="126"/>
    </location>
</feature>
<dbReference type="EMBL" id="LDJI01000022">
    <property type="protein sequence ID" value="KRG63438.1"/>
    <property type="molecule type" value="Genomic_DNA"/>
</dbReference>
<evidence type="ECO:0000256" key="8">
    <source>
        <dbReference type="ARBA" id="ARBA00022982"/>
    </source>
</evidence>
<keyword evidence="7 17" id="KW-0812">Transmembrane</keyword>
<evidence type="ECO:0000256" key="14">
    <source>
        <dbReference type="ARBA" id="ARBA00031884"/>
    </source>
</evidence>
<comment type="function">
    <text evidence="12">Cytochrome bo(3) ubiquinol terminal oxidase is the component of the aerobic respiratory chain of E.coli that predominates when cells are grown at high aeration. Has proton pump activity across the membrane in addition to electron transfer, pumping 2 protons/electron.</text>
</comment>
<evidence type="ECO:0000313" key="21">
    <source>
        <dbReference type="EMBL" id="KRG63438.1"/>
    </source>
</evidence>
<dbReference type="InterPro" id="IPR014206">
    <property type="entry name" value="Cyt_c_ubiqinol_oxidase_su3"/>
</dbReference>
<dbReference type="InterPro" id="IPR033946">
    <property type="entry name" value="Ubiquinol_oxase_su3_dom"/>
</dbReference>
<evidence type="ECO:0000256" key="7">
    <source>
        <dbReference type="ARBA" id="ARBA00022692"/>
    </source>
</evidence>
<comment type="subunit">
    <text evidence="3">Heterooctamer of two A chains, two B chains, two C chains and two D chains.</text>
</comment>
<comment type="subcellular location">
    <subcellularLocation>
        <location evidence="1 17">Cell membrane</location>
        <topology evidence="1 17">Multi-pass membrane protein</topology>
    </subcellularLocation>
</comment>
<evidence type="ECO:0000256" key="2">
    <source>
        <dbReference type="ARBA" id="ARBA00010581"/>
    </source>
</evidence>
<feature type="transmembrane region" description="Helical" evidence="19">
    <location>
        <begin position="146"/>
        <end position="170"/>
    </location>
</feature>
<feature type="compositionally biased region" description="Polar residues" evidence="18">
    <location>
        <begin position="1"/>
        <end position="10"/>
    </location>
</feature>
<evidence type="ECO:0000256" key="17">
    <source>
        <dbReference type="RuleBase" id="RU003376"/>
    </source>
</evidence>
<evidence type="ECO:0000256" key="11">
    <source>
        <dbReference type="ARBA" id="ARBA00023136"/>
    </source>
</evidence>
<comment type="caution">
    <text evidence="21">The sequence shown here is derived from an EMBL/GenBank/DDBJ whole genome shotgun (WGS) entry which is preliminary data.</text>
</comment>
<proteinExistence type="inferred from homology"/>
<dbReference type="CDD" id="cd02863">
    <property type="entry name" value="Ubiquinol_oxidase_III"/>
    <property type="match status" value="1"/>
</dbReference>
<sequence>MSHNAHTMTHGSAAHAAGHGDDHHEHHDAGENTVFGFWVYLMSDLLIFATLFVTYVVLSGGTNGGPAAKDLFDLSFVAWETALLLVSSLTFGLGMIALHQSKKGLMFFWLAVTWLLGAGFMGMEIWEFNHLIHQGHGPDKSAFLSAFFALVGTHGLHVSAGMLWLLVMLIQLKNDGLTPRNKTRMACLSLFWHFLDLVWIGVFSVVYLSGAM</sequence>
<evidence type="ECO:0000256" key="4">
    <source>
        <dbReference type="ARBA" id="ARBA00014687"/>
    </source>
</evidence>
<dbReference type="GO" id="GO:0005886">
    <property type="term" value="C:plasma membrane"/>
    <property type="evidence" value="ECO:0007669"/>
    <property type="project" value="UniProtKB-SubCell"/>
</dbReference>
<evidence type="ECO:0000313" key="22">
    <source>
        <dbReference type="Proteomes" id="UP000050864"/>
    </source>
</evidence>
<evidence type="ECO:0000256" key="5">
    <source>
        <dbReference type="ARBA" id="ARBA00022448"/>
    </source>
</evidence>
<evidence type="ECO:0000256" key="3">
    <source>
        <dbReference type="ARBA" id="ARBA00011700"/>
    </source>
</evidence>
<feature type="transmembrane region" description="Helical" evidence="19">
    <location>
        <begin position="37"/>
        <end position="58"/>
    </location>
</feature>
<reference evidence="21 22" key="1">
    <citation type="submission" date="2015-05" db="EMBL/GenBank/DDBJ databases">
        <title>Genome sequencing and analysis of members of genus Stenotrophomonas.</title>
        <authorList>
            <person name="Patil P.P."/>
            <person name="Midha S."/>
            <person name="Patil P.B."/>
        </authorList>
    </citation>
    <scope>NUCLEOTIDE SEQUENCE [LARGE SCALE GENOMIC DNA]</scope>
    <source>
        <strain evidence="21 22">DSM 18929</strain>
    </source>
</reference>